<comment type="caution">
    <text evidence="1">The sequence shown here is derived from an EMBL/GenBank/DDBJ whole genome shotgun (WGS) entry which is preliminary data.</text>
</comment>
<dbReference type="Proteomes" id="UP000286235">
    <property type="component" value="Unassembled WGS sequence"/>
</dbReference>
<accession>A0A420VF35</accession>
<reference evidence="1 2" key="1">
    <citation type="submission" date="2013-12" db="EMBL/GenBank/DDBJ databases">
        <title>Genome and proteome characterization of Caldibacillus debilis GB1 derived from a cellulolytic aero-tolerant co-culture.</title>
        <authorList>
            <person name="Wushke S.T."/>
            <person name="Zhang X."/>
            <person name="Fristensky B."/>
            <person name="Wilkins J.A."/>
            <person name="Levin D.B."/>
            <person name="Sparling R."/>
        </authorList>
    </citation>
    <scope>NUCLEOTIDE SEQUENCE [LARGE SCALE GENOMIC DNA]</scope>
    <source>
        <strain evidence="1 2">GB1</strain>
    </source>
</reference>
<evidence type="ECO:0000313" key="2">
    <source>
        <dbReference type="Proteomes" id="UP000286235"/>
    </source>
</evidence>
<organism evidence="1 2">
    <name type="scientific">Caldibacillus debilis GB1</name>
    <dbReference type="NCBI Taxonomy" id="1339248"/>
    <lineage>
        <taxon>Bacteria</taxon>
        <taxon>Bacillati</taxon>
        <taxon>Bacillota</taxon>
        <taxon>Bacilli</taxon>
        <taxon>Bacillales</taxon>
        <taxon>Bacillaceae</taxon>
        <taxon>Caldibacillus</taxon>
    </lineage>
</organism>
<protein>
    <submittedName>
        <fullName evidence="1">Uncharacterized protein</fullName>
    </submittedName>
</protein>
<evidence type="ECO:0000313" key="1">
    <source>
        <dbReference type="EMBL" id="RKO62264.1"/>
    </source>
</evidence>
<gene>
    <name evidence="1" type="ORF">Cdeb_01000</name>
</gene>
<dbReference type="EMBL" id="AZRV01000023">
    <property type="protein sequence ID" value="RKO62264.1"/>
    <property type="molecule type" value="Genomic_DNA"/>
</dbReference>
<proteinExistence type="predicted"/>
<dbReference type="Pfam" id="PF19741">
    <property type="entry name" value="DUF6230"/>
    <property type="match status" value="1"/>
</dbReference>
<dbReference type="AlphaFoldDB" id="A0A420VF35"/>
<name>A0A420VF35_9BACI</name>
<keyword evidence="2" id="KW-1185">Reference proteome</keyword>
<dbReference type="RefSeq" id="WP_120668623.1">
    <property type="nucleotide sequence ID" value="NZ_AZRV01000023.1"/>
</dbReference>
<dbReference type="InterPro" id="IPR046198">
    <property type="entry name" value="DUF6230"/>
</dbReference>
<sequence>MEMGRDQKLTVGRVWKKKFFIALFTGFFSLFLLIAAFGFTGSALALPLGGIGDFIVEFDELQGSDFELLPHMGETGNADQSPMVRNKMGEAKIKGLHIYKDLKMPTGQWVRFHVRAEGETTIKGLIQDARFIHANLSFEGLSIVEKNTENFAENWTQSAKKITITDAKLITDYLFQSMVSLKGAKISTELIDQPELIEQ</sequence>